<sequence length="196" mass="19891">MSRMEDAYDPRVRWRGLMRAVLLLVGGGVAAVGVVAATASLVAGFGLGKAAALRVAVLFGGGSLLASFVALFVRTADTDFPWGVTGLGTLVGATGLALFWTTVPTGWTGELAALPPAAVGTYVFGLLAVFGAGVTADSDDDDSESNEEPCRSDAFGSIETVVVSAEDEGDDAARTATVGDGGETGSDLEFFEDESS</sequence>
<comment type="caution">
    <text evidence="4">The sequence shown here is derived from an EMBL/GenBank/DDBJ whole genome shotgun (WGS) entry which is preliminary data.</text>
</comment>
<evidence type="ECO:0000256" key="2">
    <source>
        <dbReference type="SAM" id="Phobius"/>
    </source>
</evidence>
<evidence type="ECO:0000313" key="4">
    <source>
        <dbReference type="EMBL" id="MFC4822912.1"/>
    </source>
</evidence>
<dbReference type="RefSeq" id="WP_254267581.1">
    <property type="nucleotide sequence ID" value="NZ_CP100400.1"/>
</dbReference>
<feature type="transmembrane region" description="Helical" evidence="2">
    <location>
        <begin position="51"/>
        <end position="73"/>
    </location>
</feature>
<gene>
    <name evidence="4" type="ORF">ACFO9K_01420</name>
</gene>
<feature type="transmembrane region" description="Helical" evidence="2">
    <location>
        <begin position="113"/>
        <end position="136"/>
    </location>
</feature>
<dbReference type="GeneID" id="73046045"/>
<name>A0ABD5PX27_9EURY</name>
<evidence type="ECO:0000259" key="3">
    <source>
        <dbReference type="Pfam" id="PF23600"/>
    </source>
</evidence>
<evidence type="ECO:0000313" key="5">
    <source>
        <dbReference type="Proteomes" id="UP001595945"/>
    </source>
</evidence>
<protein>
    <recommendedName>
        <fullName evidence="3">Cell division protein A N-terminal domain-containing protein</fullName>
    </recommendedName>
</protein>
<feature type="transmembrane region" description="Helical" evidence="2">
    <location>
        <begin position="80"/>
        <end position="101"/>
    </location>
</feature>
<keyword evidence="2" id="KW-0472">Membrane</keyword>
<dbReference type="Pfam" id="PF23600">
    <property type="entry name" value="CdpA_N"/>
    <property type="match status" value="1"/>
</dbReference>
<dbReference type="InterPro" id="IPR055563">
    <property type="entry name" value="CdpA_N"/>
</dbReference>
<feature type="region of interest" description="Disordered" evidence="1">
    <location>
        <begin position="166"/>
        <end position="196"/>
    </location>
</feature>
<feature type="domain" description="Cell division protein A N-terminal" evidence="3">
    <location>
        <begin position="20"/>
        <end position="136"/>
    </location>
</feature>
<dbReference type="EMBL" id="JBHSHT010000001">
    <property type="protein sequence ID" value="MFC4822912.1"/>
    <property type="molecule type" value="Genomic_DNA"/>
</dbReference>
<keyword evidence="5" id="KW-1185">Reference proteome</keyword>
<reference evidence="4 5" key="1">
    <citation type="journal article" date="2019" name="Int. J. Syst. Evol. Microbiol.">
        <title>The Global Catalogue of Microorganisms (GCM) 10K type strain sequencing project: providing services to taxonomists for standard genome sequencing and annotation.</title>
        <authorList>
            <consortium name="The Broad Institute Genomics Platform"/>
            <consortium name="The Broad Institute Genome Sequencing Center for Infectious Disease"/>
            <person name="Wu L."/>
            <person name="Ma J."/>
        </authorList>
    </citation>
    <scope>NUCLEOTIDE SEQUENCE [LARGE SCALE GENOMIC DNA]</scope>
    <source>
        <strain evidence="4 5">XZYJ18</strain>
    </source>
</reference>
<evidence type="ECO:0000256" key="1">
    <source>
        <dbReference type="SAM" id="MobiDB-lite"/>
    </source>
</evidence>
<accession>A0ABD5PX27</accession>
<organism evidence="4 5">
    <name type="scientific">Halorussus aquaticus</name>
    <dbReference type="NCBI Taxonomy" id="2953748"/>
    <lineage>
        <taxon>Archaea</taxon>
        <taxon>Methanobacteriati</taxon>
        <taxon>Methanobacteriota</taxon>
        <taxon>Stenosarchaea group</taxon>
        <taxon>Halobacteria</taxon>
        <taxon>Halobacteriales</taxon>
        <taxon>Haladaptataceae</taxon>
        <taxon>Halorussus</taxon>
    </lineage>
</organism>
<dbReference type="AlphaFoldDB" id="A0ABD5PX27"/>
<feature type="transmembrane region" description="Helical" evidence="2">
    <location>
        <begin position="21"/>
        <end position="45"/>
    </location>
</feature>
<proteinExistence type="predicted"/>
<keyword evidence="2" id="KW-0812">Transmembrane</keyword>
<keyword evidence="2" id="KW-1133">Transmembrane helix</keyword>
<dbReference type="Proteomes" id="UP001595945">
    <property type="component" value="Unassembled WGS sequence"/>
</dbReference>